<dbReference type="SUPFAM" id="SSF55174">
    <property type="entry name" value="Alpha-L RNA-binding motif"/>
    <property type="match status" value="1"/>
</dbReference>
<keyword evidence="2 4" id="KW-0694">RNA-binding</keyword>
<feature type="region of interest" description="Disordered" evidence="5">
    <location>
        <begin position="96"/>
        <end position="116"/>
    </location>
</feature>
<evidence type="ECO:0000256" key="2">
    <source>
        <dbReference type="ARBA" id="ARBA00022884"/>
    </source>
</evidence>
<dbReference type="EMBL" id="VBRY01000001">
    <property type="protein sequence ID" value="TLS68973.1"/>
    <property type="molecule type" value="Genomic_DNA"/>
</dbReference>
<dbReference type="SMART" id="SM00363">
    <property type="entry name" value="S4"/>
    <property type="match status" value="1"/>
</dbReference>
<feature type="domain" description="RNA-binding S4" evidence="6">
    <location>
        <begin position="5"/>
        <end position="67"/>
    </location>
</feature>
<dbReference type="Gene3D" id="3.10.290.10">
    <property type="entry name" value="RNA-binding S4 domain"/>
    <property type="match status" value="1"/>
</dbReference>
<evidence type="ECO:0000259" key="6">
    <source>
        <dbReference type="SMART" id="SM00363"/>
    </source>
</evidence>
<evidence type="ECO:0000313" key="8">
    <source>
        <dbReference type="Proteomes" id="UP000306585"/>
    </source>
</evidence>
<name>A0A5R9GXY1_9PROT</name>
<evidence type="ECO:0000256" key="5">
    <source>
        <dbReference type="SAM" id="MobiDB-lite"/>
    </source>
</evidence>
<protein>
    <submittedName>
        <fullName evidence="7">RNA-binding S4 domain-containing protein</fullName>
    </submittedName>
</protein>
<comment type="caution">
    <text evidence="7">The sequence shown here is derived from an EMBL/GenBank/DDBJ whole genome shotgun (WGS) entry which is preliminary data.</text>
</comment>
<dbReference type="InterPro" id="IPR036986">
    <property type="entry name" value="S4_RNA-bd_sf"/>
</dbReference>
<accession>A0A5R9GXY1</accession>
<sequence length="126" mass="14423">MSEQVRIDKWLWAARFFKTRSLATEAANAGHVQVNDTVIRASRTIRIGDCVRLQRQQEHFVITVTGLAEKRGSASVARTLYEESPASIAAREALQKQRQLNAAPAPEKRPDKRARRQIIRFIRRDD</sequence>
<dbReference type="AlphaFoldDB" id="A0A5R9GXY1"/>
<evidence type="ECO:0000313" key="7">
    <source>
        <dbReference type="EMBL" id="TLS68973.1"/>
    </source>
</evidence>
<dbReference type="Proteomes" id="UP000306585">
    <property type="component" value="Unassembled WGS sequence"/>
</dbReference>
<evidence type="ECO:0000256" key="4">
    <source>
        <dbReference type="PROSITE-ProRule" id="PRU00182"/>
    </source>
</evidence>
<dbReference type="GO" id="GO:0043023">
    <property type="term" value="F:ribosomal large subunit binding"/>
    <property type="evidence" value="ECO:0007669"/>
    <property type="project" value="InterPro"/>
</dbReference>
<comment type="similarity">
    <text evidence="1">Belongs to the HSP15 family.</text>
</comment>
<dbReference type="PIRSF" id="PIRSF016821">
    <property type="entry name" value="HSP15"/>
    <property type="match status" value="1"/>
</dbReference>
<reference evidence="7 8" key="1">
    <citation type="journal article" date="2019" name="Appl. Environ. Microbiol.">
        <title>Environmental Evidence and Genomic Insight of Iron-oxidizing Bacteria Preference Towards More Corrosion Resistant Stainless Steel at Higher Salinities.</title>
        <authorList>
            <person name="Garrison C.E."/>
            <person name="Price K.A."/>
            <person name="Field E.K."/>
        </authorList>
    </citation>
    <scope>NUCLEOTIDE SEQUENCE [LARGE SCALE GENOMIC DNA]</scope>
    <source>
        <strain evidence="7 8">P3</strain>
    </source>
</reference>
<dbReference type="GO" id="GO:0003727">
    <property type="term" value="F:single-stranded RNA binding"/>
    <property type="evidence" value="ECO:0007669"/>
    <property type="project" value="InterPro"/>
</dbReference>
<dbReference type="CDD" id="cd00165">
    <property type="entry name" value="S4"/>
    <property type="match status" value="1"/>
</dbReference>
<dbReference type="InterPro" id="IPR025708">
    <property type="entry name" value="HSP15"/>
</dbReference>
<dbReference type="PROSITE" id="PS50889">
    <property type="entry name" value="S4"/>
    <property type="match status" value="1"/>
</dbReference>
<dbReference type="Pfam" id="PF01479">
    <property type="entry name" value="S4"/>
    <property type="match status" value="1"/>
</dbReference>
<organism evidence="7 8">
    <name type="scientific">Mariprofundus erugo</name>
    <dbReference type="NCBI Taxonomy" id="2528639"/>
    <lineage>
        <taxon>Bacteria</taxon>
        <taxon>Pseudomonadati</taxon>
        <taxon>Pseudomonadota</taxon>
        <taxon>Candidatius Mariprofundia</taxon>
        <taxon>Mariprofundales</taxon>
        <taxon>Mariprofundaceae</taxon>
        <taxon>Mariprofundus</taxon>
    </lineage>
</organism>
<dbReference type="RefSeq" id="WP_138237789.1">
    <property type="nucleotide sequence ID" value="NZ_VBRY01000001.1"/>
</dbReference>
<keyword evidence="8" id="KW-1185">Reference proteome</keyword>
<evidence type="ECO:0000256" key="3">
    <source>
        <dbReference type="ARBA" id="ARBA00023125"/>
    </source>
</evidence>
<keyword evidence="3" id="KW-0238">DNA-binding</keyword>
<dbReference type="InterPro" id="IPR002942">
    <property type="entry name" value="S4_RNA-bd"/>
</dbReference>
<evidence type="ECO:0000256" key="1">
    <source>
        <dbReference type="ARBA" id="ARBA00008396"/>
    </source>
</evidence>
<dbReference type="GO" id="GO:0034605">
    <property type="term" value="P:cellular response to heat"/>
    <property type="evidence" value="ECO:0007669"/>
    <property type="project" value="InterPro"/>
</dbReference>
<dbReference type="GO" id="GO:0003677">
    <property type="term" value="F:DNA binding"/>
    <property type="evidence" value="ECO:0007669"/>
    <property type="project" value="UniProtKB-KW"/>
</dbReference>
<gene>
    <name evidence="7" type="ORF">FEF65_00280</name>
</gene>
<proteinExistence type="inferred from homology"/>